<protein>
    <submittedName>
        <fullName evidence="1">Phage integrase family</fullName>
    </submittedName>
</protein>
<proteinExistence type="predicted"/>
<evidence type="ECO:0000313" key="1">
    <source>
        <dbReference type="EMBL" id="EKC55893.1"/>
    </source>
</evidence>
<dbReference type="InterPro" id="IPR011010">
    <property type="entry name" value="DNA_brk_join_enz"/>
</dbReference>
<dbReference type="EMBL" id="AJWZ01007799">
    <property type="protein sequence ID" value="EKC55893.1"/>
    <property type="molecule type" value="Genomic_DNA"/>
</dbReference>
<sequence length="142" mass="16828">MEEYLIYMKTEDTGTKRYRAELTRLRALLNMVADVYQYPQVKDLILNRDIPPDIRGEIKIYSDQELKRFNAFLTKVDVQTARLMLIHQMLGTRMSDTLTLRTDCLIEKDGETIIQIHQMKTHFYEKPISQELAVLIKEAIRY</sequence>
<gene>
    <name evidence="1" type="ORF">OBE_11341</name>
</gene>
<dbReference type="GO" id="GO:0003677">
    <property type="term" value="F:DNA binding"/>
    <property type="evidence" value="ECO:0007669"/>
    <property type="project" value="InterPro"/>
</dbReference>
<feature type="non-terminal residue" evidence="1">
    <location>
        <position position="142"/>
    </location>
</feature>
<comment type="caution">
    <text evidence="1">The sequence shown here is derived from an EMBL/GenBank/DDBJ whole genome shotgun (WGS) entry which is preliminary data.</text>
</comment>
<accession>K1SEA9</accession>
<dbReference type="SUPFAM" id="SSF56349">
    <property type="entry name" value="DNA breaking-rejoining enzymes"/>
    <property type="match status" value="1"/>
</dbReference>
<organism evidence="1">
    <name type="scientific">human gut metagenome</name>
    <dbReference type="NCBI Taxonomy" id="408170"/>
    <lineage>
        <taxon>unclassified sequences</taxon>
        <taxon>metagenomes</taxon>
        <taxon>organismal metagenomes</taxon>
    </lineage>
</organism>
<name>K1SEA9_9ZZZZ</name>
<reference evidence="1" key="1">
    <citation type="journal article" date="2013" name="Environ. Microbiol.">
        <title>Microbiota from the distal guts of lean and obese adolescents exhibit partial functional redundancy besides clear differences in community structure.</title>
        <authorList>
            <person name="Ferrer M."/>
            <person name="Ruiz A."/>
            <person name="Lanza F."/>
            <person name="Haange S.B."/>
            <person name="Oberbach A."/>
            <person name="Till H."/>
            <person name="Bargiela R."/>
            <person name="Campoy C."/>
            <person name="Segura M.T."/>
            <person name="Richter M."/>
            <person name="von Bergen M."/>
            <person name="Seifert J."/>
            <person name="Suarez A."/>
        </authorList>
    </citation>
    <scope>NUCLEOTIDE SEQUENCE</scope>
</reference>
<dbReference type="AlphaFoldDB" id="K1SEA9"/>